<keyword evidence="1" id="KW-0812">Transmembrane</keyword>
<feature type="transmembrane region" description="Helical" evidence="1">
    <location>
        <begin position="74"/>
        <end position="101"/>
    </location>
</feature>
<dbReference type="EMBL" id="JMCC02000050">
    <property type="protein sequence ID" value="KIG15562.1"/>
    <property type="molecule type" value="Genomic_DNA"/>
</dbReference>
<name>A0A0C2D694_9BACT</name>
<reference evidence="2 3" key="1">
    <citation type="submission" date="2014-12" db="EMBL/GenBank/DDBJ databases">
        <title>Genome assembly of Enhygromyxa salina DSM 15201.</title>
        <authorList>
            <person name="Sharma G."/>
            <person name="Subramanian S."/>
        </authorList>
    </citation>
    <scope>NUCLEOTIDE SEQUENCE [LARGE SCALE GENOMIC DNA]</scope>
    <source>
        <strain evidence="2 3">DSM 15201</strain>
    </source>
</reference>
<gene>
    <name evidence="2" type="ORF">DB30_05436</name>
</gene>
<keyword evidence="1" id="KW-0472">Membrane</keyword>
<comment type="caution">
    <text evidence="2">The sequence shown here is derived from an EMBL/GenBank/DDBJ whole genome shotgun (WGS) entry which is preliminary data.</text>
</comment>
<keyword evidence="1" id="KW-1133">Transmembrane helix</keyword>
<sequence length="234" mass="25276">MMRAPPDSLSEVPLANQIPQDLGLGWAAFYDLGFITSMLMILAVTISLAALLAYHPTTRAKATTIEEIEQPKTFIMYALVGAIIAIIVKVQPSMALVVFGIGGLMRFRTNVGEAKDTGRVILVTVIGLSCGLELYVVAVLTAALSWVLIFVLERNTVERVVVQGLDKDTLQPAADAYGAALRELGCTVVGEEKRVKKGSLAIIYRAPRGLARNTIEARFAELPQAERGTFGWEG</sequence>
<organism evidence="2 3">
    <name type="scientific">Enhygromyxa salina</name>
    <dbReference type="NCBI Taxonomy" id="215803"/>
    <lineage>
        <taxon>Bacteria</taxon>
        <taxon>Pseudomonadati</taxon>
        <taxon>Myxococcota</taxon>
        <taxon>Polyangia</taxon>
        <taxon>Nannocystales</taxon>
        <taxon>Nannocystaceae</taxon>
        <taxon>Enhygromyxa</taxon>
    </lineage>
</organism>
<evidence type="ECO:0000256" key="1">
    <source>
        <dbReference type="SAM" id="Phobius"/>
    </source>
</evidence>
<dbReference type="Proteomes" id="UP000031599">
    <property type="component" value="Unassembled WGS sequence"/>
</dbReference>
<protein>
    <recommendedName>
        <fullName evidence="4">DUF4956 domain-containing protein</fullName>
    </recommendedName>
</protein>
<evidence type="ECO:0008006" key="4">
    <source>
        <dbReference type="Google" id="ProtNLM"/>
    </source>
</evidence>
<evidence type="ECO:0000313" key="3">
    <source>
        <dbReference type="Proteomes" id="UP000031599"/>
    </source>
</evidence>
<proteinExistence type="predicted"/>
<dbReference type="AlphaFoldDB" id="A0A0C2D694"/>
<evidence type="ECO:0000313" key="2">
    <source>
        <dbReference type="EMBL" id="KIG15562.1"/>
    </source>
</evidence>
<feature type="transmembrane region" description="Helical" evidence="1">
    <location>
        <begin position="121"/>
        <end position="152"/>
    </location>
</feature>
<feature type="transmembrane region" description="Helical" evidence="1">
    <location>
        <begin position="32"/>
        <end position="54"/>
    </location>
</feature>
<accession>A0A0C2D694</accession>